<evidence type="ECO:0000256" key="4">
    <source>
        <dbReference type="SAM" id="Phobius"/>
    </source>
</evidence>
<dbReference type="PANTHER" id="PTHR44329:SF214">
    <property type="entry name" value="PROTEIN KINASE DOMAIN-CONTAINING PROTEIN"/>
    <property type="match status" value="1"/>
</dbReference>
<dbReference type="VEuPathDB" id="FungiDB:PC110_g4656"/>
<sequence length="1267" mass="141492">MKTRSAEALFVQRGPGPRPSVWQILSSSRPKWTRSEVVPLGSHPASRDLGTRELSSNLTTLRRRSIEAIQLKYVSFKDAFGVLGPPMIMVAVVSICWTTWLIILTIAPNKTANYLMNTNEYDNGQFWLIPEEFSVLQAFSVAGLVAILALYIIVLLKMLVWREYHHVEGSLLDRILERCVSNKAQSDNWSKLDFVPRIYRLIWELYLFLKELTGFQGKHRKLWNLCLKALDLTMQYFMLSGLLEAGTPVELIFGFAVFTALNSLFCAIEIINHRFTAFAEILIDSLFDLSAAVLFPIVVLVYSANNFDFDRAVFHINMELLPVGSFERRAQMFASPTEIELFRVSFDSLRIRTVADYFLRIGMNLGFSYRFKRVVEVLIQMQNQRQRHQSSRRASLARQYSNLLKFSKFPSGQRSCQRTAPKSLAMLYLAYSVGVIVVTHRSISTSQALCSSYPECAVFAYRWRDTGLCPCLALIDGNRAPKTYFEWTHPVDATDTVKALAAAGTLETLQLINRQLTVLPDELRGCHNLNYISLINCAVEELPIWAKGFRKLQYLQIEGKVGKTRRRRRLQAENDTETCSGVAVVDATSLSSLGVQAAELTNTTLTELNLTDNNIADVRDLQLPETLQQLYLSRNKLTSLEIPESWRHLEVLNVSDNPIANFTAEGKDGPRVLIARNTSLSSMEDVVFPATLRQLDVSLTPIANWGNFTPPTDLSDLTAQDSSIELLGPANFSACDRSFTMDFSGNNITTIRGVRFPPNLRTLFLNGSSVTQFEVCKSDVKVLERLEAFDVTTLTLADDSCSDATIPTSVIIANTSYSLCVLTDAAFDGKYKGGKVSSSTSLTTLLLLLFSIASAVLVLLMLFAIKRKIIDERRAKAARAEKLKAEHAASEGSSDDEESDKMKMSSAMLTDDVRSDPDFERYRIPQNDLEVVKQLAKGAGGVVHLAKWKPKNEQVVVKRVAPEKSKSVRELQRFTREIRLYGSLKHPKIVAFRGIAWSSLADLSLVLEYMPNGDLAQFLERQQMLDSQRRGWSWLTDEDSGFKHSKLTMALDVADALVYLHSFAEPIMHRDLKAQNILLSNKWVAKISDFGVSKRREQRNEQQGVSSGGPQTAEVGTAAWIAPEVIKGARYDQKADIYSFGVVMCELDTCTRPYALGVASSHSASGMTSFTSASQASDDEEVKSLLSSNATLALAVSEKGVMPAFHSDCPRAILDLARMCLSYDPEDRPTAKELWRLLQDLAAPGALLTSSRKATLTESLRHVSTSA</sequence>
<feature type="transmembrane region" description="Helical" evidence="4">
    <location>
        <begin position="283"/>
        <end position="304"/>
    </location>
</feature>
<evidence type="ECO:0000256" key="3">
    <source>
        <dbReference type="SAM" id="MobiDB-lite"/>
    </source>
</evidence>
<feature type="region of interest" description="Disordered" evidence="3">
    <location>
        <begin position="881"/>
        <end position="904"/>
    </location>
</feature>
<organism evidence="6 7">
    <name type="scientific">Phytophthora cactorum</name>
    <dbReference type="NCBI Taxonomy" id="29920"/>
    <lineage>
        <taxon>Eukaryota</taxon>
        <taxon>Sar</taxon>
        <taxon>Stramenopiles</taxon>
        <taxon>Oomycota</taxon>
        <taxon>Peronosporomycetes</taxon>
        <taxon>Peronosporales</taxon>
        <taxon>Peronosporaceae</taxon>
        <taxon>Phytophthora</taxon>
    </lineage>
</organism>
<keyword evidence="4" id="KW-0472">Membrane</keyword>
<evidence type="ECO:0000313" key="7">
    <source>
        <dbReference type="Proteomes" id="UP000251314"/>
    </source>
</evidence>
<dbReference type="InterPro" id="IPR032675">
    <property type="entry name" value="LRR_dom_sf"/>
</dbReference>
<dbReference type="Gene3D" id="1.10.510.10">
    <property type="entry name" value="Transferase(Phosphotransferase) domain 1"/>
    <property type="match status" value="1"/>
</dbReference>
<gene>
    <name evidence="6" type="ORF">PC110_g4656</name>
</gene>
<reference evidence="6 7" key="1">
    <citation type="submission" date="2018-01" db="EMBL/GenBank/DDBJ databases">
        <title>Draft genome of the strawberry crown rot pathogen Phytophthora cactorum.</title>
        <authorList>
            <person name="Armitage A.D."/>
            <person name="Lysoe E."/>
            <person name="Nellist C.F."/>
            <person name="Harrison R.J."/>
            <person name="Brurberg M.B."/>
        </authorList>
    </citation>
    <scope>NUCLEOTIDE SEQUENCE [LARGE SCALE GENOMIC DNA]</scope>
    <source>
        <strain evidence="6 7">10300</strain>
    </source>
</reference>
<dbReference type="InterPro" id="IPR008271">
    <property type="entry name" value="Ser/Thr_kinase_AS"/>
</dbReference>
<dbReference type="Pfam" id="PF00069">
    <property type="entry name" value="Pkinase"/>
    <property type="match status" value="1"/>
</dbReference>
<keyword evidence="4" id="KW-0812">Transmembrane</keyword>
<dbReference type="SUPFAM" id="SSF52058">
    <property type="entry name" value="L domain-like"/>
    <property type="match status" value="1"/>
</dbReference>
<comment type="caution">
    <text evidence="6">The sequence shown here is derived from an EMBL/GenBank/DDBJ whole genome shotgun (WGS) entry which is preliminary data.</text>
</comment>
<name>A0A329SR47_9STRA</name>
<proteinExistence type="predicted"/>
<dbReference type="GO" id="GO:0005524">
    <property type="term" value="F:ATP binding"/>
    <property type="evidence" value="ECO:0007669"/>
    <property type="project" value="InterPro"/>
</dbReference>
<keyword evidence="7" id="KW-1185">Reference proteome</keyword>
<dbReference type="SMART" id="SM00220">
    <property type="entry name" value="S_TKc"/>
    <property type="match status" value="1"/>
</dbReference>
<dbReference type="EMBL" id="MJFZ01000073">
    <property type="protein sequence ID" value="RAW39129.1"/>
    <property type="molecule type" value="Genomic_DNA"/>
</dbReference>
<feature type="transmembrane region" description="Helical" evidence="4">
    <location>
        <begin position="845"/>
        <end position="865"/>
    </location>
</feature>
<evidence type="ECO:0000259" key="5">
    <source>
        <dbReference type="PROSITE" id="PS50011"/>
    </source>
</evidence>
<feature type="transmembrane region" description="Helical" evidence="4">
    <location>
        <begin position="135"/>
        <end position="156"/>
    </location>
</feature>
<dbReference type="Pfam" id="PF13516">
    <property type="entry name" value="LRR_6"/>
    <property type="match status" value="1"/>
</dbReference>
<feature type="transmembrane region" description="Helical" evidence="4">
    <location>
        <begin position="87"/>
        <end position="107"/>
    </location>
</feature>
<dbReference type="InterPro" id="IPR001611">
    <property type="entry name" value="Leu-rich_rpt"/>
</dbReference>
<evidence type="ECO:0000313" key="6">
    <source>
        <dbReference type="EMBL" id="RAW39129.1"/>
    </source>
</evidence>
<feature type="domain" description="Protein kinase" evidence="5">
    <location>
        <begin position="929"/>
        <end position="1242"/>
    </location>
</feature>
<evidence type="ECO:0000256" key="1">
    <source>
        <dbReference type="ARBA" id="ARBA00022614"/>
    </source>
</evidence>
<dbReference type="InterPro" id="IPR000719">
    <property type="entry name" value="Prot_kinase_dom"/>
</dbReference>
<evidence type="ECO:0000256" key="2">
    <source>
        <dbReference type="ARBA" id="ARBA00022737"/>
    </source>
</evidence>
<dbReference type="STRING" id="29920.A0A329SR47"/>
<dbReference type="PANTHER" id="PTHR44329">
    <property type="entry name" value="SERINE/THREONINE-PROTEIN KINASE TNNI3K-RELATED"/>
    <property type="match status" value="1"/>
</dbReference>
<keyword evidence="4" id="KW-1133">Transmembrane helix</keyword>
<dbReference type="AlphaFoldDB" id="A0A329SR47"/>
<dbReference type="Proteomes" id="UP000251314">
    <property type="component" value="Unassembled WGS sequence"/>
</dbReference>
<dbReference type="InterPro" id="IPR051681">
    <property type="entry name" value="Ser/Thr_Kinases-Pseudokinases"/>
</dbReference>
<accession>A0A329SR47</accession>
<dbReference type="GO" id="GO:0004674">
    <property type="term" value="F:protein serine/threonine kinase activity"/>
    <property type="evidence" value="ECO:0007669"/>
    <property type="project" value="TreeGrafter"/>
</dbReference>
<keyword evidence="1" id="KW-0433">Leucine-rich repeat</keyword>
<feature type="transmembrane region" description="Helical" evidence="4">
    <location>
        <begin position="251"/>
        <end position="271"/>
    </location>
</feature>
<keyword evidence="2" id="KW-0677">Repeat</keyword>
<dbReference type="SUPFAM" id="SSF56112">
    <property type="entry name" value="Protein kinase-like (PK-like)"/>
    <property type="match status" value="1"/>
</dbReference>
<dbReference type="OrthoDB" id="116005at2759"/>
<dbReference type="PROSITE" id="PS50011">
    <property type="entry name" value="PROTEIN_KINASE_DOM"/>
    <property type="match status" value="1"/>
</dbReference>
<protein>
    <recommendedName>
        <fullName evidence="5">Protein kinase domain-containing protein</fullName>
    </recommendedName>
</protein>
<dbReference type="InterPro" id="IPR011009">
    <property type="entry name" value="Kinase-like_dom_sf"/>
</dbReference>
<dbReference type="Gene3D" id="3.80.10.10">
    <property type="entry name" value="Ribonuclease Inhibitor"/>
    <property type="match status" value="3"/>
</dbReference>
<dbReference type="PROSITE" id="PS51450">
    <property type="entry name" value="LRR"/>
    <property type="match status" value="2"/>
</dbReference>
<dbReference type="PROSITE" id="PS00108">
    <property type="entry name" value="PROTEIN_KINASE_ST"/>
    <property type="match status" value="1"/>
</dbReference>